<sequence length="106" mass="11616">MAQKIVTLLEDDLDGSQADETVSFGLDGVEYVIDLNTAHANELREAVRKFTTAARKVGRAKTPPRRAAASGSDTKAIRAWAIENGIPINRRGRIQADVIERYQAAH</sequence>
<organism evidence="4 7">
    <name type="scientific">Arthrobacter bambusae</name>
    <dbReference type="NCBI Taxonomy" id="1338426"/>
    <lineage>
        <taxon>Bacteria</taxon>
        <taxon>Bacillati</taxon>
        <taxon>Actinomycetota</taxon>
        <taxon>Actinomycetes</taxon>
        <taxon>Micrococcales</taxon>
        <taxon>Micrococcaceae</taxon>
        <taxon>Arthrobacter</taxon>
    </lineage>
</organism>
<keyword evidence="1" id="KW-0238">DNA-binding</keyword>
<dbReference type="InterPro" id="IPR055370">
    <property type="entry name" value="Lsr2_DNA-bd"/>
</dbReference>
<evidence type="ECO:0000259" key="2">
    <source>
        <dbReference type="Pfam" id="PF11774"/>
    </source>
</evidence>
<dbReference type="InterPro" id="IPR024412">
    <property type="entry name" value="Lsr2_dim_dom"/>
</dbReference>
<evidence type="ECO:0000256" key="1">
    <source>
        <dbReference type="ARBA" id="ARBA00023125"/>
    </source>
</evidence>
<protein>
    <recommendedName>
        <fullName evidence="8">Lsr2 family protein</fullName>
    </recommendedName>
</protein>
<evidence type="ECO:0000313" key="4">
    <source>
        <dbReference type="EMBL" id="MDP9904542.1"/>
    </source>
</evidence>
<evidence type="ECO:0000313" key="5">
    <source>
        <dbReference type="EMBL" id="MDQ0181030.1"/>
    </source>
</evidence>
<dbReference type="AlphaFoldDB" id="A0AAW8DF77"/>
<dbReference type="EMBL" id="JAUSTF010000004">
    <property type="protein sequence ID" value="MDQ0181030.1"/>
    <property type="molecule type" value="Genomic_DNA"/>
</dbReference>
<dbReference type="RefSeq" id="WP_306960295.1">
    <property type="nucleotide sequence ID" value="NZ_JAUSRG010000003.1"/>
</dbReference>
<feature type="domain" description="Lsr2 DNA-binding" evidence="3">
    <location>
        <begin position="70"/>
        <end position="105"/>
    </location>
</feature>
<dbReference type="Proteomes" id="UP001242995">
    <property type="component" value="Unassembled WGS sequence"/>
</dbReference>
<dbReference type="GO" id="GO:0003677">
    <property type="term" value="F:DNA binding"/>
    <property type="evidence" value="ECO:0007669"/>
    <property type="project" value="UniProtKB-KW"/>
</dbReference>
<reference evidence="4 6" key="1">
    <citation type="submission" date="2023-07" db="EMBL/GenBank/DDBJ databases">
        <title>Sorghum-associated microbial communities from plants grown in Nebraska, USA.</title>
        <authorList>
            <person name="Schachtman D."/>
        </authorList>
    </citation>
    <scope>NUCLEOTIDE SEQUENCE</scope>
    <source>
        <strain evidence="4">DS1006</strain>
        <strain evidence="5 6">DS1016</strain>
    </source>
</reference>
<evidence type="ECO:0000259" key="3">
    <source>
        <dbReference type="Pfam" id="PF23359"/>
    </source>
</evidence>
<dbReference type="EMBL" id="JAUSRG010000003">
    <property type="protein sequence ID" value="MDP9904542.1"/>
    <property type="molecule type" value="Genomic_DNA"/>
</dbReference>
<dbReference type="GO" id="GO:0016746">
    <property type="term" value="F:acyltransferase activity"/>
    <property type="evidence" value="ECO:0007669"/>
    <property type="project" value="InterPro"/>
</dbReference>
<dbReference type="InterPro" id="IPR036625">
    <property type="entry name" value="E3-bd_dom_sf"/>
</dbReference>
<dbReference type="InterPro" id="IPR042261">
    <property type="entry name" value="Lsr2-like_dimerization"/>
</dbReference>
<accession>A0AAW8DF77</accession>
<dbReference type="Pfam" id="PF11774">
    <property type="entry name" value="Lsr2"/>
    <property type="match status" value="1"/>
</dbReference>
<feature type="domain" description="Lsr2 dimerization" evidence="2">
    <location>
        <begin position="1"/>
        <end position="58"/>
    </location>
</feature>
<dbReference type="Gene3D" id="4.10.320.10">
    <property type="entry name" value="E3-binding domain"/>
    <property type="match status" value="1"/>
</dbReference>
<evidence type="ECO:0008006" key="8">
    <source>
        <dbReference type="Google" id="ProtNLM"/>
    </source>
</evidence>
<dbReference type="Pfam" id="PF23359">
    <property type="entry name" value="Lsr2_DNA-bd"/>
    <property type="match status" value="1"/>
</dbReference>
<proteinExistence type="predicted"/>
<dbReference type="Gene3D" id="3.30.60.230">
    <property type="entry name" value="Lsr2, dimerization domain"/>
    <property type="match status" value="1"/>
</dbReference>
<evidence type="ECO:0000313" key="6">
    <source>
        <dbReference type="Proteomes" id="UP001230951"/>
    </source>
</evidence>
<evidence type="ECO:0000313" key="7">
    <source>
        <dbReference type="Proteomes" id="UP001242995"/>
    </source>
</evidence>
<comment type="caution">
    <text evidence="4">The sequence shown here is derived from an EMBL/GenBank/DDBJ whole genome shotgun (WGS) entry which is preliminary data.</text>
</comment>
<gene>
    <name evidence="4" type="ORF">J2S90_001497</name>
    <name evidence="5" type="ORF">J2S93_002457</name>
</gene>
<name>A0AAW8DF77_9MICC</name>
<dbReference type="Proteomes" id="UP001230951">
    <property type="component" value="Unassembled WGS sequence"/>
</dbReference>
<keyword evidence="6" id="KW-1185">Reference proteome</keyword>